<dbReference type="PANTHER" id="PTHR46579:SF1">
    <property type="entry name" value="F5_8 TYPE C DOMAIN-CONTAINING PROTEIN"/>
    <property type="match status" value="1"/>
</dbReference>
<accession>A0AAV7XUB9</accession>
<feature type="compositionally biased region" description="Polar residues" evidence="1">
    <location>
        <begin position="141"/>
        <end position="151"/>
    </location>
</feature>
<feature type="region of interest" description="Disordered" evidence="1">
    <location>
        <begin position="1"/>
        <end position="162"/>
    </location>
</feature>
<sequence length="824" mass="93118">MSSSPSSSPPSPTAHQDSHKDYDGENNAHQELSETQSNSQDHHISPQGHLSEENIEDDLNQAEADSHDHHNVTPHIHHLNHDNATDVINVSEEESNDSNTSSETSSKSLKDAQSYFSPVKDSDVEESRDSLSERECDTADEQTSSNSSSEQDTQETRPTIKLGNYEHLNKKYKLEDPLTKDVVKTSKFETLFMILSFALQEGLSDVGIGLLLKLINQIFGQEVIPASLKIFRSLFDCDIGVSYHFYCPKYKCYLGAFSKLKEKGNQFVCPVSKCKRVGKLSNMNDGNFFISLPLETQLRVFLESKRNIKELLSYRFSREQSVNTIRDVFDGDHYRNLSGLEGILSKEYNLSVTLATDGSPVWESVANTLWPIQCRINELPPKCRFQSDNMFVCGVWFGKEEYVMNVFLSQYVKESNLLHERGFEWTLDGGTVNSKVVTLNCCLDSRAKPDVQCHKQLHSYDGCSYCYHPGNLVNLERNTLVCQEDSDSQEDNSGETENEEVGERKKPETKAVRFPVSTGGFHVERKDGDMREDMTKSTADGKVHRGIKGTSVMTMVPTFNIVTGFVIDYMHCISLGVTKTCLHLWLDKKRSKEPYYIRNSLDEINKSLLVTAMGILLSDCITFEDLDRAKGYLDLFGTDFENLYGVAFMVHNVQITCHLPMIVKMHGPSWSHSAWGFESGNGVLVNLVKGTVGVMSQISRKYMTYRVIIRGTVYQSSNYPKQGKKSYDSAVKLQDGTCAIIERVIIHSKKVYVILRNLIVEHNVYISKHDRIGAKCTHIKVCGLYPFGNLRVERANNIVAKCVLLTCDRLRTYIAESPNNYETD</sequence>
<feature type="compositionally biased region" description="Basic and acidic residues" evidence="1">
    <location>
        <begin position="120"/>
        <end position="137"/>
    </location>
</feature>
<proteinExistence type="predicted"/>
<dbReference type="Proteomes" id="UP001075354">
    <property type="component" value="Chromosome 4"/>
</dbReference>
<gene>
    <name evidence="2" type="ORF">ONE63_007323</name>
</gene>
<keyword evidence="3" id="KW-1185">Reference proteome</keyword>
<evidence type="ECO:0000313" key="2">
    <source>
        <dbReference type="EMBL" id="KAJ1528955.1"/>
    </source>
</evidence>
<dbReference type="PANTHER" id="PTHR46579">
    <property type="entry name" value="F5/8 TYPE C DOMAIN-CONTAINING PROTEIN-RELATED"/>
    <property type="match status" value="1"/>
</dbReference>
<protein>
    <submittedName>
        <fullName evidence="2">Uncharacterized protein</fullName>
    </submittedName>
</protein>
<name>A0AAV7XUB9_9NEOP</name>
<feature type="region of interest" description="Disordered" evidence="1">
    <location>
        <begin position="484"/>
        <end position="509"/>
    </location>
</feature>
<organism evidence="2 3">
    <name type="scientific">Megalurothrips usitatus</name>
    <name type="common">bean blossom thrips</name>
    <dbReference type="NCBI Taxonomy" id="439358"/>
    <lineage>
        <taxon>Eukaryota</taxon>
        <taxon>Metazoa</taxon>
        <taxon>Ecdysozoa</taxon>
        <taxon>Arthropoda</taxon>
        <taxon>Hexapoda</taxon>
        <taxon>Insecta</taxon>
        <taxon>Pterygota</taxon>
        <taxon>Neoptera</taxon>
        <taxon>Paraneoptera</taxon>
        <taxon>Thysanoptera</taxon>
        <taxon>Terebrantia</taxon>
        <taxon>Thripoidea</taxon>
        <taxon>Thripidae</taxon>
        <taxon>Megalurothrips</taxon>
    </lineage>
</organism>
<dbReference type="AlphaFoldDB" id="A0AAV7XUB9"/>
<evidence type="ECO:0000313" key="3">
    <source>
        <dbReference type="Proteomes" id="UP001075354"/>
    </source>
</evidence>
<dbReference type="EMBL" id="JAPTSV010000004">
    <property type="protein sequence ID" value="KAJ1528955.1"/>
    <property type="molecule type" value="Genomic_DNA"/>
</dbReference>
<comment type="caution">
    <text evidence="2">The sequence shown here is derived from an EMBL/GenBank/DDBJ whole genome shotgun (WGS) entry which is preliminary data.</text>
</comment>
<feature type="compositionally biased region" description="Basic and acidic residues" evidence="1">
    <location>
        <begin position="16"/>
        <end position="32"/>
    </location>
</feature>
<evidence type="ECO:0000256" key="1">
    <source>
        <dbReference type="SAM" id="MobiDB-lite"/>
    </source>
</evidence>
<reference evidence="2" key="1">
    <citation type="submission" date="2022-12" db="EMBL/GenBank/DDBJ databases">
        <title>Chromosome-level genome assembly of the bean flower thrips Megalurothrips usitatus.</title>
        <authorList>
            <person name="Ma L."/>
            <person name="Liu Q."/>
            <person name="Li H."/>
            <person name="Cai W."/>
        </authorList>
    </citation>
    <scope>NUCLEOTIDE SEQUENCE</scope>
    <source>
        <strain evidence="2">Cailab_2022a</strain>
    </source>
</reference>
<feature type="compositionally biased region" description="Low complexity" evidence="1">
    <location>
        <begin position="97"/>
        <end position="107"/>
    </location>
</feature>
<feature type="compositionally biased region" description="Acidic residues" evidence="1">
    <location>
        <begin position="484"/>
        <end position="500"/>
    </location>
</feature>